<keyword evidence="1" id="KW-0472">Membrane</keyword>
<dbReference type="EMBL" id="MU003700">
    <property type="protein sequence ID" value="KAF2809871.1"/>
    <property type="molecule type" value="Genomic_DNA"/>
</dbReference>
<organism evidence="2">
    <name type="scientific">Mytilinidion resinicola</name>
    <dbReference type="NCBI Taxonomy" id="574789"/>
    <lineage>
        <taxon>Eukaryota</taxon>
        <taxon>Fungi</taxon>
        <taxon>Dikarya</taxon>
        <taxon>Ascomycota</taxon>
        <taxon>Pezizomycotina</taxon>
        <taxon>Dothideomycetes</taxon>
        <taxon>Pleosporomycetidae</taxon>
        <taxon>Mytilinidiales</taxon>
        <taxon>Mytilinidiaceae</taxon>
        <taxon>Mytilinidion</taxon>
    </lineage>
</organism>
<name>A0A6A6YM63_9PEZI</name>
<evidence type="ECO:0000256" key="1">
    <source>
        <dbReference type="SAM" id="Phobius"/>
    </source>
</evidence>
<sequence>MPPLVMLERTRRPHALHFFLPRPPLSDSRQRVPVQNSFLLGHAHLHARTYEHNCALLLPFFRRPRVFAMGLQRYGRKCQRRDLFTCFHDMEGLASVARRFEVPSRMLLCFVPILALEFAIVDALRMCDPEWVRCSLRLFIHVVSTILSGVVVKVLSLSFSRNKLCRGIWGDHGLEASCIPLFTFWGFYAVGAVAFHALLVIGEPTMPDGRVATWWCAWYGSEVADCRVESRL</sequence>
<protein>
    <submittedName>
        <fullName evidence="2 4">Uncharacterized protein</fullName>
    </submittedName>
</protein>
<dbReference type="Proteomes" id="UP000504636">
    <property type="component" value="Unplaced"/>
</dbReference>
<proteinExistence type="predicted"/>
<evidence type="ECO:0000313" key="3">
    <source>
        <dbReference type="Proteomes" id="UP000504636"/>
    </source>
</evidence>
<dbReference type="RefSeq" id="XP_033576835.1">
    <property type="nucleotide sequence ID" value="XM_033714177.1"/>
</dbReference>
<dbReference type="GeneID" id="54455070"/>
<feature type="transmembrane region" description="Helical" evidence="1">
    <location>
        <begin position="179"/>
        <end position="201"/>
    </location>
</feature>
<evidence type="ECO:0000313" key="2">
    <source>
        <dbReference type="EMBL" id="KAF2809871.1"/>
    </source>
</evidence>
<keyword evidence="1" id="KW-0812">Transmembrane</keyword>
<reference evidence="2 4" key="1">
    <citation type="journal article" date="2020" name="Stud. Mycol.">
        <title>101 Dothideomycetes genomes: a test case for predicting lifestyles and emergence of pathogens.</title>
        <authorList>
            <person name="Haridas S."/>
            <person name="Albert R."/>
            <person name="Binder M."/>
            <person name="Bloem J."/>
            <person name="Labutti K."/>
            <person name="Salamov A."/>
            <person name="Andreopoulos B."/>
            <person name="Baker S."/>
            <person name="Barry K."/>
            <person name="Bills G."/>
            <person name="Bluhm B."/>
            <person name="Cannon C."/>
            <person name="Castanera R."/>
            <person name="Culley D."/>
            <person name="Daum C."/>
            <person name="Ezra D."/>
            <person name="Gonzalez J."/>
            <person name="Henrissat B."/>
            <person name="Kuo A."/>
            <person name="Liang C."/>
            <person name="Lipzen A."/>
            <person name="Lutzoni F."/>
            <person name="Magnuson J."/>
            <person name="Mondo S."/>
            <person name="Nolan M."/>
            <person name="Ohm R."/>
            <person name="Pangilinan J."/>
            <person name="Park H.-J."/>
            <person name="Ramirez L."/>
            <person name="Alfaro M."/>
            <person name="Sun H."/>
            <person name="Tritt A."/>
            <person name="Yoshinaga Y."/>
            <person name="Zwiers L.-H."/>
            <person name="Turgeon B."/>
            <person name="Goodwin S."/>
            <person name="Spatafora J."/>
            <person name="Crous P."/>
            <person name="Grigoriev I."/>
        </authorList>
    </citation>
    <scope>NUCLEOTIDE SEQUENCE</scope>
    <source>
        <strain evidence="2 4">CBS 304.34</strain>
    </source>
</reference>
<keyword evidence="1" id="KW-1133">Transmembrane helix</keyword>
<feature type="transmembrane region" description="Helical" evidence="1">
    <location>
        <begin position="138"/>
        <end position="159"/>
    </location>
</feature>
<accession>A0A6A6YM63</accession>
<reference evidence="4" key="3">
    <citation type="submission" date="2025-04" db="UniProtKB">
        <authorList>
            <consortium name="RefSeq"/>
        </authorList>
    </citation>
    <scope>IDENTIFICATION</scope>
    <source>
        <strain evidence="4">CBS 304.34</strain>
    </source>
</reference>
<feature type="transmembrane region" description="Helical" evidence="1">
    <location>
        <begin position="107"/>
        <end position="126"/>
    </location>
</feature>
<evidence type="ECO:0000313" key="4">
    <source>
        <dbReference type="RefSeq" id="XP_033576835.1"/>
    </source>
</evidence>
<keyword evidence="3" id="KW-1185">Reference proteome</keyword>
<dbReference type="AlphaFoldDB" id="A0A6A6YM63"/>
<gene>
    <name evidence="2 4" type="ORF">BDZ99DRAFT_299133</name>
</gene>
<reference evidence="4" key="2">
    <citation type="submission" date="2020-04" db="EMBL/GenBank/DDBJ databases">
        <authorList>
            <consortium name="NCBI Genome Project"/>
        </authorList>
    </citation>
    <scope>NUCLEOTIDE SEQUENCE</scope>
    <source>
        <strain evidence="4">CBS 304.34</strain>
    </source>
</reference>